<dbReference type="GO" id="GO:0017168">
    <property type="term" value="F:5-oxoprolinase (ATP-hydrolyzing) activity"/>
    <property type="evidence" value="ECO:0007669"/>
    <property type="project" value="TreeGrafter"/>
</dbReference>
<evidence type="ECO:0000259" key="1">
    <source>
        <dbReference type="Pfam" id="PF02538"/>
    </source>
</evidence>
<dbReference type="PANTHER" id="PTHR11365">
    <property type="entry name" value="5-OXOPROLINASE RELATED"/>
    <property type="match status" value="1"/>
</dbReference>
<comment type="caution">
    <text evidence="2">The sequence shown here is derived from an EMBL/GenBank/DDBJ whole genome shotgun (WGS) entry which is preliminary data.</text>
</comment>
<dbReference type="EMBL" id="MPNT01000001">
    <property type="protein sequence ID" value="OJZ76029.1"/>
    <property type="molecule type" value="Genomic_DNA"/>
</dbReference>
<dbReference type="RefSeq" id="WP_073870126.1">
    <property type="nucleotide sequence ID" value="NZ_MPNT01000001.1"/>
</dbReference>
<dbReference type="InterPro" id="IPR003692">
    <property type="entry name" value="Hydantoinase_B"/>
</dbReference>
<dbReference type="STRING" id="53378.BRW65_00810"/>
<feature type="domain" description="Hydantoinase B/oxoprolinase" evidence="1">
    <location>
        <begin position="45"/>
        <end position="599"/>
    </location>
</feature>
<accession>A0A1Q4I227</accession>
<dbReference type="Pfam" id="PF02538">
    <property type="entry name" value="Hydantoinase_B"/>
    <property type="match status" value="1"/>
</dbReference>
<dbReference type="PANTHER" id="PTHR11365:SF23">
    <property type="entry name" value="HYPOTHETICAL 5-OXOPROLINASE (EUROFUNG)-RELATED"/>
    <property type="match status" value="1"/>
</dbReference>
<evidence type="ECO:0000313" key="3">
    <source>
        <dbReference type="Proteomes" id="UP000186438"/>
    </source>
</evidence>
<dbReference type="InterPro" id="IPR016750">
    <property type="entry name" value="Aceto_COase_bsu/gsu"/>
</dbReference>
<reference evidence="2 3" key="1">
    <citation type="submission" date="2016-11" db="EMBL/GenBank/DDBJ databases">
        <title>Genome sequences of unsequenced Mycobacteria.</title>
        <authorList>
            <person name="Greninger A.L."/>
            <person name="Fang F."/>
            <person name="Jerome K.R."/>
        </authorList>
    </citation>
    <scope>NUCLEOTIDE SEQUENCE [LARGE SCALE GENOMIC DNA]</scope>
    <source>
        <strain evidence="2 3">M11</strain>
    </source>
</reference>
<organism evidence="2 3">
    <name type="scientific">Mycobacterium paraffinicum</name>
    <dbReference type="NCBI Taxonomy" id="53378"/>
    <lineage>
        <taxon>Bacteria</taxon>
        <taxon>Bacillati</taxon>
        <taxon>Actinomycetota</taxon>
        <taxon>Actinomycetes</taxon>
        <taxon>Mycobacteriales</taxon>
        <taxon>Mycobacteriaceae</taxon>
        <taxon>Mycobacterium</taxon>
    </lineage>
</organism>
<protein>
    <recommendedName>
        <fullName evidence="1">Hydantoinase B/oxoprolinase domain-containing protein</fullName>
    </recommendedName>
</protein>
<dbReference type="GO" id="GO:0006749">
    <property type="term" value="P:glutathione metabolic process"/>
    <property type="evidence" value="ECO:0007669"/>
    <property type="project" value="TreeGrafter"/>
</dbReference>
<dbReference type="Pfam" id="PF08882">
    <property type="entry name" value="Acetone_carb_G"/>
    <property type="match status" value="1"/>
</dbReference>
<evidence type="ECO:0000313" key="2">
    <source>
        <dbReference type="EMBL" id="OJZ76029.1"/>
    </source>
</evidence>
<dbReference type="OrthoDB" id="102473at2"/>
<keyword evidence="3" id="KW-1185">Reference proteome</keyword>
<dbReference type="GO" id="GO:0005829">
    <property type="term" value="C:cytosol"/>
    <property type="evidence" value="ECO:0007669"/>
    <property type="project" value="TreeGrafter"/>
</dbReference>
<dbReference type="InterPro" id="IPR045079">
    <property type="entry name" value="Oxoprolinase-like"/>
</dbReference>
<proteinExistence type="predicted"/>
<name>A0A1Q4I227_9MYCO</name>
<gene>
    <name evidence="2" type="ORF">BRW65_00810</name>
</gene>
<sequence>MTTIGASAEDVVWDGLIHSYRPADDWQTRVSPKLKLATQAADDIDPVTFEVLRNRLWTINIAHGDTLTRMSGSPVFQGLDFNMSILTEDGEAVMSAPFVQYLNSGAPLVVRYLMEHFSDAPGIEEGDVYLASDPWIGAAHQMDVCVAAPLFIDGELFAWVSNAAHQYDLGGIVPGGWPQNAPDVYSDPVMFRPFKLIERGILRDDLEQMYRRQSRMPDMVALDMRAQLAGCQFAIRRLRETCDEFGAGVVKAAMRRILDNAQLAFARKLERIPDCTVSDVFYFDEEMPGDRKTHRVQFNLTKRGDRLIVDNAGTDAQGIGPNGFTFVNFMGIVLGLSALTLLHEHTFSVGGAYRQIDFHPTPGTLTCCDYPAAVSGGVMNIIDSFVRVQNSFARLMACDPELKRDLVVCGADHPLLVLAGTDDRGSFFGTAVLEAVGAGGGSRAHADGVDTTGLVIAPMTKMPNVEDTEQYYPVLMMYRTEATDTGGPGRYRGGVGIEVAFTPYRSAQMEAITNAGGQGVSTNQAMGLFGGLPSPTAEYQVFGGTDVAQHWKAGHMPRSVAELTYGEHHRLRTKSNGTPLEDGDVMKMVCCGGGGYGDPLEREPHRVADDVAGGYVSAAAGSDLYGVVVGDDGRVDDEATRARREEIRSERRTWTPVAERFGRIGDENVSAATGEPPRSVHEYVVARDDGDRRVLACARCDAVLSDYRASYKRGLAVSETGVEILPRVENPNFFLDEDMVLRRYCCPSCQVLMTVEIARRSEPALNEILFL</sequence>
<dbReference type="Proteomes" id="UP000186438">
    <property type="component" value="Unassembled WGS sequence"/>
</dbReference>
<dbReference type="AlphaFoldDB" id="A0A1Q4I227"/>